<proteinExistence type="predicted"/>
<dbReference type="VEuPathDB" id="VectorBase:AATE012313"/>
<organism evidence="1">
    <name type="scientific">Anopheles atroparvus</name>
    <name type="common">European mosquito</name>
    <dbReference type="NCBI Taxonomy" id="41427"/>
    <lineage>
        <taxon>Eukaryota</taxon>
        <taxon>Metazoa</taxon>
        <taxon>Ecdysozoa</taxon>
        <taxon>Arthropoda</taxon>
        <taxon>Hexapoda</taxon>
        <taxon>Insecta</taxon>
        <taxon>Pterygota</taxon>
        <taxon>Neoptera</taxon>
        <taxon>Endopterygota</taxon>
        <taxon>Diptera</taxon>
        <taxon>Nematocera</taxon>
        <taxon>Culicoidea</taxon>
        <taxon>Culicidae</taxon>
        <taxon>Anophelinae</taxon>
        <taxon>Anopheles</taxon>
    </lineage>
</organism>
<accession>A0A182J6K0</accession>
<sequence>MKGVLLATSGTMCVKYAKSLGLPCHTHPVTSSKAMKSGSHSSSEYSSVIWLLFSALPLPLTLADDSVSAEVAALVAATAADEAAAGVMAAGASTRSNAGSEPDAVARLSSRGASAGFEIGRSSRDRLLAPSMLGEDASSRHVSSTERNDLGSMLAAICALILIGVVWDKCARNNNKIILLWRWQASALRFDAFAQKKKKQ</sequence>
<reference evidence="1" key="1">
    <citation type="submission" date="2022-08" db="UniProtKB">
        <authorList>
            <consortium name="EnsemblMetazoa"/>
        </authorList>
    </citation>
    <scope>IDENTIFICATION</scope>
    <source>
        <strain evidence="1">EBRO</strain>
    </source>
</reference>
<protein>
    <submittedName>
        <fullName evidence="1">Uncharacterized protein</fullName>
    </submittedName>
</protein>
<dbReference type="EnsemblMetazoa" id="AATE012313-RA">
    <property type="protein sequence ID" value="AATE012313-PA.1"/>
    <property type="gene ID" value="AATE012313"/>
</dbReference>
<dbReference type="AlphaFoldDB" id="A0A182J6K0"/>
<evidence type="ECO:0000313" key="1">
    <source>
        <dbReference type="EnsemblMetazoa" id="AATE012313-PA.1"/>
    </source>
</evidence>
<name>A0A182J6K0_ANOAO</name>